<dbReference type="SUPFAM" id="SSF51735">
    <property type="entry name" value="NAD(P)-binding Rossmann-fold domains"/>
    <property type="match status" value="1"/>
</dbReference>
<dbReference type="OrthoDB" id="9771073at2"/>
<dbReference type="Pfam" id="PF01370">
    <property type="entry name" value="Epimerase"/>
    <property type="match status" value="1"/>
</dbReference>
<gene>
    <name evidence="3" type="ORF">AWM70_20190</name>
</gene>
<reference evidence="3 4" key="1">
    <citation type="submission" date="2016-01" db="EMBL/GenBank/DDBJ databases">
        <title>Complete Genome Sequence of Paenibacillus yonginensis DCY84, a novel Plant Growth-Promoting Bacteria with Elicitation of Induced Systemic Resistance.</title>
        <authorList>
            <person name="Kim Y.J."/>
            <person name="Yang D.C."/>
            <person name="Sukweenadhi J."/>
        </authorList>
    </citation>
    <scope>NUCLEOTIDE SEQUENCE [LARGE SCALE GENOMIC DNA]</scope>
    <source>
        <strain evidence="3 4">DCY84</strain>
    </source>
</reference>
<dbReference type="AlphaFoldDB" id="A0A1B1N593"/>
<evidence type="ECO:0000259" key="2">
    <source>
        <dbReference type="Pfam" id="PF01370"/>
    </source>
</evidence>
<dbReference type="Gene3D" id="3.40.50.720">
    <property type="entry name" value="NAD(P)-binding Rossmann-like Domain"/>
    <property type="match status" value="1"/>
</dbReference>
<dbReference type="PANTHER" id="PTHR43000">
    <property type="entry name" value="DTDP-D-GLUCOSE 4,6-DEHYDRATASE-RELATED"/>
    <property type="match status" value="1"/>
</dbReference>
<dbReference type="Gene3D" id="3.90.25.10">
    <property type="entry name" value="UDP-galactose 4-epimerase, domain 1"/>
    <property type="match status" value="1"/>
</dbReference>
<evidence type="ECO:0000313" key="4">
    <source>
        <dbReference type="Proteomes" id="UP000092573"/>
    </source>
</evidence>
<accession>A0A1B1N593</accession>
<dbReference type="EMBL" id="CP014167">
    <property type="protein sequence ID" value="ANS76610.1"/>
    <property type="molecule type" value="Genomic_DNA"/>
</dbReference>
<dbReference type="KEGG" id="pyg:AWM70_20190"/>
<dbReference type="InterPro" id="IPR001509">
    <property type="entry name" value="Epimerase_deHydtase"/>
</dbReference>
<name>A0A1B1N593_9BACL</name>
<evidence type="ECO:0000256" key="1">
    <source>
        <dbReference type="ARBA" id="ARBA00007637"/>
    </source>
</evidence>
<protein>
    <submittedName>
        <fullName evidence="3">UDP-glucose 4-epimerase</fullName>
    </submittedName>
</protein>
<feature type="domain" description="NAD-dependent epimerase/dehydratase" evidence="2">
    <location>
        <begin position="3"/>
        <end position="234"/>
    </location>
</feature>
<keyword evidence="4" id="KW-1185">Reference proteome</keyword>
<dbReference type="Proteomes" id="UP000092573">
    <property type="component" value="Chromosome"/>
</dbReference>
<dbReference type="RefSeq" id="WP_068699432.1">
    <property type="nucleotide sequence ID" value="NZ_CP014167.1"/>
</dbReference>
<comment type="similarity">
    <text evidence="1">Belongs to the NAD(P)-dependent epimerase/dehydratase family.</text>
</comment>
<evidence type="ECO:0000313" key="3">
    <source>
        <dbReference type="EMBL" id="ANS76610.1"/>
    </source>
</evidence>
<proteinExistence type="inferred from homology"/>
<dbReference type="STRING" id="1462996.AWM70_20190"/>
<sequence>MKIVVTGGAGFIGLHTVELLLRQGHEVVVVDDLEQGTRTFSGPKVAFYPLDISSENLSAVFAAERPEAVIHLAAQVSVQRSLEFPSLDARHNIVGTVNLLKQCVDYNVAKLVFASSAAVYGNASELPISEGSPAEPLSFYGASKKIAEFYIQMFAERYGLNYVILRYANVYGIRQNSKGESSVVASFVKRILEGDRPWINGNGEQTRDFIYVKDVAAANAAALFQGEREILNVGSGRPVSVNELFRLIREICGQGGLEPEYRPFKPGDILDSLLDNRRALHVLGWEPAYSMLDGLKEMIQYERELRREIKMGF</sequence>
<dbReference type="InterPro" id="IPR036291">
    <property type="entry name" value="NAD(P)-bd_dom_sf"/>
</dbReference>
<organism evidence="3 4">
    <name type="scientific">Paenibacillus yonginensis</name>
    <dbReference type="NCBI Taxonomy" id="1462996"/>
    <lineage>
        <taxon>Bacteria</taxon>
        <taxon>Bacillati</taxon>
        <taxon>Bacillota</taxon>
        <taxon>Bacilli</taxon>
        <taxon>Bacillales</taxon>
        <taxon>Paenibacillaceae</taxon>
        <taxon>Paenibacillus</taxon>
    </lineage>
</organism>